<keyword evidence="1" id="KW-1133">Transmembrane helix</keyword>
<dbReference type="Proteomes" id="UP000461010">
    <property type="component" value="Unassembled WGS sequence"/>
</dbReference>
<dbReference type="Proteomes" id="UP000472839">
    <property type="component" value="Unassembled WGS sequence"/>
</dbReference>
<dbReference type="AlphaFoldDB" id="A0A6L4WPU7"/>
<evidence type="ECO:0000313" key="5">
    <source>
        <dbReference type="Proteomes" id="UP000472839"/>
    </source>
</evidence>
<dbReference type="EMBL" id="WFKK01000044">
    <property type="protein sequence ID" value="KAB7886222.1"/>
    <property type="molecule type" value="Genomic_DNA"/>
</dbReference>
<keyword evidence="4" id="KW-1185">Reference proteome</keyword>
<evidence type="ECO:0000256" key="1">
    <source>
        <dbReference type="SAM" id="Phobius"/>
    </source>
</evidence>
<organism evidence="2 5">
    <name type="scientific">Poseidonibacter ostreae</name>
    <dbReference type="NCBI Taxonomy" id="2654171"/>
    <lineage>
        <taxon>Bacteria</taxon>
        <taxon>Pseudomonadati</taxon>
        <taxon>Campylobacterota</taxon>
        <taxon>Epsilonproteobacteria</taxon>
        <taxon>Campylobacterales</taxon>
        <taxon>Arcobacteraceae</taxon>
        <taxon>Poseidonibacter</taxon>
    </lineage>
</organism>
<feature type="transmembrane region" description="Helical" evidence="1">
    <location>
        <begin position="7"/>
        <end position="23"/>
    </location>
</feature>
<dbReference type="RefSeq" id="WP_152188563.1">
    <property type="nucleotide sequence ID" value="NZ_WFKI01000007.1"/>
</dbReference>
<accession>A0A6L4WPU7</accession>
<name>A0A6L4WPU7_9BACT</name>
<protein>
    <submittedName>
        <fullName evidence="2">Uncharacterized protein</fullName>
    </submittedName>
</protein>
<gene>
    <name evidence="3" type="ORF">GBG18_03830</name>
    <name evidence="2" type="ORF">GBG19_12535</name>
</gene>
<dbReference type="EMBL" id="WFKJ01000007">
    <property type="protein sequence ID" value="KAB7892232.1"/>
    <property type="molecule type" value="Genomic_DNA"/>
</dbReference>
<sequence>MINTLKIVFLGIVGFGLLVYLTAPEQENKSEIVKNTDLNTSLFPSHFEVVGVGGYVKKYDLFKKVDRKYIIVLNHDSLSLVEPLKLKNRKDIVLVANISKTPWFIKKLAVNGKLEELNANSNIPMINDTSGKFTKLLNINDDTQTKYFIFKIQDDSSIIKIKELEVKEGALEFGITKEESNKYISELLLSLK</sequence>
<keyword evidence="1" id="KW-0812">Transmembrane</keyword>
<comment type="caution">
    <text evidence="2">The sequence shown here is derived from an EMBL/GenBank/DDBJ whole genome shotgun (WGS) entry which is preliminary data.</text>
</comment>
<evidence type="ECO:0000313" key="3">
    <source>
        <dbReference type="EMBL" id="KAB7892232.1"/>
    </source>
</evidence>
<evidence type="ECO:0000313" key="2">
    <source>
        <dbReference type="EMBL" id="KAB7886222.1"/>
    </source>
</evidence>
<proteinExistence type="predicted"/>
<reference evidence="4 5" key="1">
    <citation type="submission" date="2019-10" db="EMBL/GenBank/DDBJ databases">
        <title>Poseidonibacter ostreae sp. nov., isolated from the gut of the Ostrea denselamellosa.</title>
        <authorList>
            <person name="Choi A."/>
        </authorList>
    </citation>
    <scope>NUCLEOTIDE SEQUENCE [LARGE SCALE GENOMIC DNA]</scope>
    <source>
        <strain evidence="2 5">SJOD-M-33</strain>
        <strain evidence="3 4">SJOD-M-5</strain>
    </source>
</reference>
<keyword evidence="1" id="KW-0472">Membrane</keyword>
<evidence type="ECO:0000313" key="4">
    <source>
        <dbReference type="Proteomes" id="UP000461010"/>
    </source>
</evidence>